<dbReference type="PANTHER" id="PTHR11808">
    <property type="entry name" value="TRANS-SULFURATION ENZYME FAMILY MEMBER"/>
    <property type="match status" value="1"/>
</dbReference>
<dbReference type="GO" id="GO:0019346">
    <property type="term" value="P:transsulfuration"/>
    <property type="evidence" value="ECO:0007669"/>
    <property type="project" value="InterPro"/>
</dbReference>
<dbReference type="FunFam" id="3.90.1150.10:FF:000008">
    <property type="entry name" value="Cystathionine gamma-synthase"/>
    <property type="match status" value="1"/>
</dbReference>
<dbReference type="InterPro" id="IPR015422">
    <property type="entry name" value="PyrdxlP-dep_Trfase_small"/>
</dbReference>
<proteinExistence type="inferred from homology"/>
<protein>
    <recommendedName>
        <fullName evidence="4">cystathionine gamma-lyase</fullName>
        <ecNumber evidence="4">4.4.1.1</ecNumber>
    </recommendedName>
    <alternativeName>
        <fullName evidence="6">Gamma-cystathionase</fullName>
    </alternativeName>
</protein>
<dbReference type="SUPFAM" id="SSF53383">
    <property type="entry name" value="PLP-dependent transferases"/>
    <property type="match status" value="1"/>
</dbReference>
<dbReference type="InParanoid" id="A0A163KEZ3"/>
<dbReference type="GO" id="GO:0005737">
    <property type="term" value="C:cytoplasm"/>
    <property type="evidence" value="ECO:0007669"/>
    <property type="project" value="TreeGrafter"/>
</dbReference>
<dbReference type="InterPro" id="IPR015421">
    <property type="entry name" value="PyrdxlP-dep_Trfase_major"/>
</dbReference>
<organism evidence="9">
    <name type="scientific">Absidia glauca</name>
    <name type="common">Pin mould</name>
    <dbReference type="NCBI Taxonomy" id="4829"/>
    <lineage>
        <taxon>Eukaryota</taxon>
        <taxon>Fungi</taxon>
        <taxon>Fungi incertae sedis</taxon>
        <taxon>Mucoromycota</taxon>
        <taxon>Mucoromycotina</taxon>
        <taxon>Mucoromycetes</taxon>
        <taxon>Mucorales</taxon>
        <taxon>Cunninghamellaceae</taxon>
        <taxon>Absidia</taxon>
    </lineage>
</organism>
<comment type="similarity">
    <text evidence="3 8">Belongs to the trans-sulfuration enzymes family.</text>
</comment>
<evidence type="ECO:0000313" key="10">
    <source>
        <dbReference type="Proteomes" id="UP000078561"/>
    </source>
</evidence>
<dbReference type="Gene3D" id="3.90.1150.10">
    <property type="entry name" value="Aspartate Aminotransferase, domain 1"/>
    <property type="match status" value="1"/>
</dbReference>
<dbReference type="FunFam" id="3.40.640.10:FF:000009">
    <property type="entry name" value="Cystathionine gamma-synthase homolog"/>
    <property type="match status" value="1"/>
</dbReference>
<dbReference type="InterPro" id="IPR015424">
    <property type="entry name" value="PyrdxlP-dep_Trfase"/>
</dbReference>
<evidence type="ECO:0000256" key="1">
    <source>
        <dbReference type="ARBA" id="ARBA00001933"/>
    </source>
</evidence>
<feature type="modified residue" description="N6-(pyridoxal phosphate)lysine" evidence="7">
    <location>
        <position position="258"/>
    </location>
</feature>
<dbReference type="EMBL" id="LT554760">
    <property type="protein sequence ID" value="SAM07553.1"/>
    <property type="molecule type" value="Genomic_DNA"/>
</dbReference>
<gene>
    <name evidence="9" type="primary">ABSGL_13196.1 scaffold 13659</name>
</gene>
<dbReference type="InterPro" id="IPR054542">
    <property type="entry name" value="Cys_met_metab_PP"/>
</dbReference>
<dbReference type="PANTHER" id="PTHR11808:SF35">
    <property type="entry name" value="CYSTATHIONINE GAMMA-SYNTHASE (AFU_ORTHOLOGUE AFUA_7G01590)"/>
    <property type="match status" value="1"/>
</dbReference>
<evidence type="ECO:0000256" key="4">
    <source>
        <dbReference type="ARBA" id="ARBA00012085"/>
    </source>
</evidence>
<dbReference type="Gene3D" id="3.40.640.10">
    <property type="entry name" value="Type I PLP-dependent aspartate aminotransferase-like (Major domain)"/>
    <property type="match status" value="1"/>
</dbReference>
<dbReference type="GO" id="GO:0030170">
    <property type="term" value="F:pyridoxal phosphate binding"/>
    <property type="evidence" value="ECO:0007669"/>
    <property type="project" value="InterPro"/>
</dbReference>
<evidence type="ECO:0000256" key="8">
    <source>
        <dbReference type="RuleBase" id="RU362118"/>
    </source>
</evidence>
<dbReference type="GO" id="GO:0016846">
    <property type="term" value="F:carbon-sulfur lyase activity"/>
    <property type="evidence" value="ECO:0007669"/>
    <property type="project" value="TreeGrafter"/>
</dbReference>
<evidence type="ECO:0000256" key="7">
    <source>
        <dbReference type="PIRSR" id="PIRSR001434-2"/>
    </source>
</evidence>
<dbReference type="CDD" id="cd00614">
    <property type="entry name" value="CGS_like"/>
    <property type="match status" value="1"/>
</dbReference>
<accession>A0A163KEZ3</accession>
<dbReference type="Proteomes" id="UP000078561">
    <property type="component" value="Unassembled WGS sequence"/>
</dbReference>
<evidence type="ECO:0000256" key="3">
    <source>
        <dbReference type="ARBA" id="ARBA00009077"/>
    </source>
</evidence>
<dbReference type="EC" id="4.4.1.1" evidence="4"/>
<comment type="pathway">
    <text evidence="2">Amino-acid biosynthesis; L-cysteine biosynthesis; L-cysteine from L-homocysteine and L-serine: step 2/2.</text>
</comment>
<evidence type="ECO:0000313" key="9">
    <source>
        <dbReference type="EMBL" id="SAM07553.1"/>
    </source>
</evidence>
<comment type="cofactor">
    <cofactor evidence="1 8">
        <name>pyridoxal 5'-phosphate</name>
        <dbReference type="ChEBI" id="CHEBI:597326"/>
    </cofactor>
</comment>
<dbReference type="PIRSF" id="PIRSF001434">
    <property type="entry name" value="CGS"/>
    <property type="match status" value="1"/>
</dbReference>
<evidence type="ECO:0000256" key="2">
    <source>
        <dbReference type="ARBA" id="ARBA00005038"/>
    </source>
</evidence>
<keyword evidence="5 7" id="KW-0663">Pyridoxal phosphate</keyword>
<dbReference type="InterPro" id="IPR000277">
    <property type="entry name" value="Cys/Met-Metab_PyrdxlP-dep_enz"/>
</dbReference>
<dbReference type="PROSITE" id="PS00868">
    <property type="entry name" value="CYS_MET_METAB_PP"/>
    <property type="match status" value="1"/>
</dbReference>
<dbReference type="OMA" id="DTKMIWV"/>
<evidence type="ECO:0000256" key="6">
    <source>
        <dbReference type="ARBA" id="ARBA00029853"/>
    </source>
</evidence>
<dbReference type="STRING" id="4829.A0A163KEZ3"/>
<evidence type="ECO:0000256" key="5">
    <source>
        <dbReference type="ARBA" id="ARBA00022898"/>
    </source>
</evidence>
<sequence length="445" mass="48349">MKVTDGRGFNFDDFQLAYKIRSSDFVRIFFPSVSVLIAGSPKEDCHNVSLYSSYLSISNMPRTQGFGTRAIHAGRETDASTGPVMPPITLSTNYVIPAPGTHPTYEYTRDSNPNRSIIETAVADLEKAKYCCAFSSGSSVTAAVMNLLDAGDHVICVNDVYAGTHNILTKIASKHQIASTFVDMSVPENIVPHFKPNTKLVWVETPTNPTMRLTDIAAIAKHTHDHGALLLVDNTFLTPYFQNPLSLGADIVMHSATKYINGHSDVLMGLAVTNDEAIYKQLVFIQINVGGVPSPFDAYLARRGLMTLALRMKAHETNAMAVAQYLESHPAVDQVFYPGLVSHPQHEIAKRQQHGFGGMLSFKLKGSVDHVRSFLAALKVFTLAESLGGVESLVEVPALMTHAGLEEDHRLALGITDTLMRVSVGVEDIDDLIDDLSGALGVSHA</sequence>
<name>A0A163KEZ3_ABSGL</name>
<reference evidence="9" key="1">
    <citation type="submission" date="2016-04" db="EMBL/GenBank/DDBJ databases">
        <authorList>
            <person name="Evans L.H."/>
            <person name="Alamgir A."/>
            <person name="Owens N."/>
            <person name="Weber N.D."/>
            <person name="Virtaneva K."/>
            <person name="Barbian K."/>
            <person name="Babar A."/>
            <person name="Rosenke K."/>
        </authorList>
    </citation>
    <scope>NUCLEOTIDE SEQUENCE [LARGE SCALE GENOMIC DNA]</scope>
    <source>
        <strain evidence="9">CBS 101.48</strain>
    </source>
</reference>
<dbReference type="Pfam" id="PF01053">
    <property type="entry name" value="Cys_Met_Meta_PP"/>
    <property type="match status" value="1"/>
</dbReference>
<keyword evidence="10" id="KW-1185">Reference proteome</keyword>
<dbReference type="OrthoDB" id="3512640at2759"/>
<dbReference type="AlphaFoldDB" id="A0A163KEZ3"/>